<keyword evidence="1" id="KW-0812">Transmembrane</keyword>
<dbReference type="RefSeq" id="WP_045031800.1">
    <property type="nucleotide sequence ID" value="NZ_JRHC01000004.1"/>
</dbReference>
<name>A0A0D8J9E1_9BACT</name>
<accession>A0A0D8J9E1</accession>
<evidence type="ECO:0000313" key="3">
    <source>
        <dbReference type="Proteomes" id="UP000032544"/>
    </source>
</evidence>
<keyword evidence="1" id="KW-0472">Membrane</keyword>
<dbReference type="PANTHER" id="PTHR40394:SF2">
    <property type="entry name" value="QUINOL:CYTOCHROME C OXIDOREDUCTASE MEMBRANE PROTEIN"/>
    <property type="match status" value="1"/>
</dbReference>
<sequence length="165" mass="18402">MSKKYILGVFDDEATLVDAFEKLKDKGVMPVEVYTPYPVHEILEGMPIKTRITHAAFFYGLFAALGILGFLTYAAVIDWPLRYGGKPFNAFPSFIVVTIVATILSITLLTLFTFSARAKVFPGKKAEIFHERATDDKFVMVFDKDGIANDSESLKAILTEHGKIE</sequence>
<dbReference type="OrthoDB" id="9792475at2"/>
<evidence type="ECO:0008006" key="4">
    <source>
        <dbReference type="Google" id="ProtNLM"/>
    </source>
</evidence>
<feature type="transmembrane region" description="Helical" evidence="1">
    <location>
        <begin position="56"/>
        <end position="76"/>
    </location>
</feature>
<keyword evidence="3" id="KW-1185">Reference proteome</keyword>
<dbReference type="Proteomes" id="UP000032544">
    <property type="component" value="Unassembled WGS sequence"/>
</dbReference>
<protein>
    <recommendedName>
        <fullName evidence="4">Quinol:cytochrome C oxidoreductase</fullName>
    </recommendedName>
</protein>
<evidence type="ECO:0000313" key="2">
    <source>
        <dbReference type="EMBL" id="KJF43146.1"/>
    </source>
</evidence>
<dbReference type="AlphaFoldDB" id="A0A0D8J9E1"/>
<dbReference type="PANTHER" id="PTHR40394">
    <property type="entry name" value="LIPOPROTEIN-RELATED"/>
    <property type="match status" value="1"/>
</dbReference>
<dbReference type="EMBL" id="JRHC01000004">
    <property type="protein sequence ID" value="KJF43146.1"/>
    <property type="molecule type" value="Genomic_DNA"/>
</dbReference>
<dbReference type="InterPro" id="IPR021776">
    <property type="entry name" value="ActD"/>
</dbReference>
<dbReference type="STRING" id="1544798.LH29_17410"/>
<dbReference type="Pfam" id="PF11821">
    <property type="entry name" value="ActD"/>
    <property type="match status" value="1"/>
</dbReference>
<organism evidence="2 3">
    <name type="scientific">Draconibacterium sediminis</name>
    <dbReference type="NCBI Taxonomy" id="1544798"/>
    <lineage>
        <taxon>Bacteria</taxon>
        <taxon>Pseudomonadati</taxon>
        <taxon>Bacteroidota</taxon>
        <taxon>Bacteroidia</taxon>
        <taxon>Marinilabiliales</taxon>
        <taxon>Prolixibacteraceae</taxon>
        <taxon>Draconibacterium</taxon>
    </lineage>
</organism>
<reference evidence="2 3" key="1">
    <citation type="submission" date="2014-09" db="EMBL/GenBank/DDBJ databases">
        <title>Draft Genome Sequence of Draconibacterium sp. JN14CK-3.</title>
        <authorList>
            <person name="Dong C."/>
            <person name="Lai Q."/>
            <person name="Shao Z."/>
        </authorList>
    </citation>
    <scope>NUCLEOTIDE SEQUENCE [LARGE SCALE GENOMIC DNA]</scope>
    <source>
        <strain evidence="2 3">JN14CK-3</strain>
    </source>
</reference>
<evidence type="ECO:0000256" key="1">
    <source>
        <dbReference type="SAM" id="Phobius"/>
    </source>
</evidence>
<keyword evidence="1" id="KW-1133">Transmembrane helix</keyword>
<feature type="transmembrane region" description="Helical" evidence="1">
    <location>
        <begin position="88"/>
        <end position="114"/>
    </location>
</feature>
<comment type="caution">
    <text evidence="2">The sequence shown here is derived from an EMBL/GenBank/DDBJ whole genome shotgun (WGS) entry which is preliminary data.</text>
</comment>
<gene>
    <name evidence="2" type="ORF">LH29_17410</name>
</gene>
<proteinExistence type="predicted"/>